<dbReference type="GO" id="GO:0045159">
    <property type="term" value="F:myosin II binding"/>
    <property type="evidence" value="ECO:0007669"/>
    <property type="project" value="TreeGrafter"/>
</dbReference>
<dbReference type="EMBL" id="JBDFQZ010000013">
    <property type="protein sequence ID" value="KAK9668475.1"/>
    <property type="molecule type" value="Genomic_DNA"/>
</dbReference>
<dbReference type="SUPFAM" id="SSF58038">
    <property type="entry name" value="SNARE fusion complex"/>
    <property type="match status" value="1"/>
</dbReference>
<evidence type="ECO:0000256" key="5">
    <source>
        <dbReference type="PROSITE-ProRule" id="PRU00221"/>
    </source>
</evidence>
<evidence type="ECO:0000256" key="4">
    <source>
        <dbReference type="ARBA" id="ARBA00022490"/>
    </source>
</evidence>
<dbReference type="GO" id="GO:0005096">
    <property type="term" value="F:GTPase activator activity"/>
    <property type="evidence" value="ECO:0007669"/>
    <property type="project" value="TreeGrafter"/>
</dbReference>
<gene>
    <name evidence="9" type="ORF">RND81_13G063300</name>
</gene>
<dbReference type="PANTHER" id="PTHR10241:SF25">
    <property type="entry name" value="TOMOSYN, ISOFORM C"/>
    <property type="match status" value="1"/>
</dbReference>
<dbReference type="GO" id="GO:0019905">
    <property type="term" value="F:syntaxin binding"/>
    <property type="evidence" value="ECO:0007669"/>
    <property type="project" value="TreeGrafter"/>
</dbReference>
<dbReference type="Gene3D" id="1.20.5.110">
    <property type="match status" value="1"/>
</dbReference>
<dbReference type="SUPFAM" id="SSF50978">
    <property type="entry name" value="WD40 repeat-like"/>
    <property type="match status" value="2"/>
</dbReference>
<evidence type="ECO:0000256" key="3">
    <source>
        <dbReference type="ARBA" id="ARBA00022483"/>
    </source>
</evidence>
<keyword evidence="5" id="KW-0853">WD repeat</keyword>
<evidence type="ECO:0000313" key="10">
    <source>
        <dbReference type="Proteomes" id="UP001443914"/>
    </source>
</evidence>
<dbReference type="CDD" id="cd15873">
    <property type="entry name" value="R-SNARE_STXBP5_6"/>
    <property type="match status" value="1"/>
</dbReference>
<comment type="caution">
    <text evidence="9">The sequence shown here is derived from an EMBL/GenBank/DDBJ whole genome shotgun (WGS) entry which is preliminary data.</text>
</comment>
<dbReference type="PANTHER" id="PTHR10241">
    <property type="entry name" value="LETHAL 2 GIANT LARVAE PROTEIN"/>
    <property type="match status" value="1"/>
</dbReference>
<dbReference type="InterPro" id="IPR001680">
    <property type="entry name" value="WD40_rpt"/>
</dbReference>
<evidence type="ECO:0000256" key="7">
    <source>
        <dbReference type="SAM" id="MobiDB-lite"/>
    </source>
</evidence>
<dbReference type="InterPro" id="IPR036322">
    <property type="entry name" value="WD40_repeat_dom_sf"/>
</dbReference>
<evidence type="ECO:0000313" key="9">
    <source>
        <dbReference type="EMBL" id="KAK9668475.1"/>
    </source>
</evidence>
<evidence type="ECO:0000256" key="6">
    <source>
        <dbReference type="PROSITE-ProRule" id="PRU00290"/>
    </source>
</evidence>
<comment type="similarity">
    <text evidence="2">Belongs to the WD repeat L(2)GL family.</text>
</comment>
<evidence type="ECO:0000256" key="1">
    <source>
        <dbReference type="ARBA" id="ARBA00004496"/>
    </source>
</evidence>
<feature type="domain" description="V-SNARE coiled-coil homology" evidence="8">
    <location>
        <begin position="1026"/>
        <end position="1091"/>
    </location>
</feature>
<dbReference type="InterPro" id="IPR015943">
    <property type="entry name" value="WD40/YVTN_repeat-like_dom_sf"/>
</dbReference>
<dbReference type="GO" id="GO:0006893">
    <property type="term" value="P:Golgi to plasma membrane transport"/>
    <property type="evidence" value="ECO:0007669"/>
    <property type="project" value="TreeGrafter"/>
</dbReference>
<name>A0AAW1GXG7_SAPOF</name>
<feature type="repeat" description="WD" evidence="5">
    <location>
        <begin position="476"/>
        <end position="517"/>
    </location>
</feature>
<dbReference type="PROSITE" id="PS50082">
    <property type="entry name" value="WD_REPEATS_2"/>
    <property type="match status" value="1"/>
</dbReference>
<keyword evidence="6" id="KW-0175">Coiled coil</keyword>
<reference evidence="9" key="1">
    <citation type="submission" date="2024-03" db="EMBL/GenBank/DDBJ databases">
        <title>WGS assembly of Saponaria officinalis var. Norfolk2.</title>
        <authorList>
            <person name="Jenkins J."/>
            <person name="Shu S."/>
            <person name="Grimwood J."/>
            <person name="Barry K."/>
            <person name="Goodstein D."/>
            <person name="Schmutz J."/>
            <person name="Leebens-Mack J."/>
            <person name="Osbourn A."/>
        </authorList>
    </citation>
    <scope>NUCLEOTIDE SEQUENCE [LARGE SCALE GENOMIC DNA]</scope>
    <source>
        <strain evidence="9">JIC</strain>
    </source>
</reference>
<dbReference type="SMART" id="SM00320">
    <property type="entry name" value="WD40"/>
    <property type="match status" value="4"/>
</dbReference>
<keyword evidence="10" id="KW-1185">Reference proteome</keyword>
<dbReference type="Proteomes" id="UP001443914">
    <property type="component" value="Unassembled WGS sequence"/>
</dbReference>
<evidence type="ECO:0000259" key="8">
    <source>
        <dbReference type="PROSITE" id="PS50892"/>
    </source>
</evidence>
<dbReference type="Gene3D" id="2.130.10.10">
    <property type="entry name" value="YVTN repeat-like/Quinoprotein amine dehydrogenase"/>
    <property type="match status" value="3"/>
</dbReference>
<dbReference type="AlphaFoldDB" id="A0AAW1GXG7"/>
<evidence type="ECO:0000256" key="2">
    <source>
        <dbReference type="ARBA" id="ARBA00008070"/>
    </source>
</evidence>
<protein>
    <recommendedName>
        <fullName evidence="8">V-SNARE coiled-coil homology domain-containing protein</fullName>
    </recommendedName>
</protein>
<comment type="subcellular location">
    <subcellularLocation>
        <location evidence="1">Cytoplasm</location>
    </subcellularLocation>
</comment>
<dbReference type="GO" id="GO:0005886">
    <property type="term" value="C:plasma membrane"/>
    <property type="evidence" value="ECO:0007669"/>
    <property type="project" value="TreeGrafter"/>
</dbReference>
<organism evidence="9 10">
    <name type="scientific">Saponaria officinalis</name>
    <name type="common">Common soapwort</name>
    <name type="synonym">Lychnis saponaria</name>
    <dbReference type="NCBI Taxonomy" id="3572"/>
    <lineage>
        <taxon>Eukaryota</taxon>
        <taxon>Viridiplantae</taxon>
        <taxon>Streptophyta</taxon>
        <taxon>Embryophyta</taxon>
        <taxon>Tracheophyta</taxon>
        <taxon>Spermatophyta</taxon>
        <taxon>Magnoliopsida</taxon>
        <taxon>eudicotyledons</taxon>
        <taxon>Gunneridae</taxon>
        <taxon>Pentapetalae</taxon>
        <taxon>Caryophyllales</taxon>
        <taxon>Caryophyllaceae</taxon>
        <taxon>Caryophylleae</taxon>
        <taxon>Saponaria</taxon>
    </lineage>
</organism>
<keyword evidence="4" id="KW-0963">Cytoplasm</keyword>
<feature type="region of interest" description="Disordered" evidence="7">
    <location>
        <begin position="731"/>
        <end position="760"/>
    </location>
</feature>
<keyword evidence="3" id="KW-0268">Exocytosis</keyword>
<dbReference type="PROSITE" id="PS50892">
    <property type="entry name" value="V_SNARE"/>
    <property type="match status" value="1"/>
</dbReference>
<dbReference type="GO" id="GO:0006887">
    <property type="term" value="P:exocytosis"/>
    <property type="evidence" value="ECO:0007669"/>
    <property type="project" value="UniProtKB-KW"/>
</dbReference>
<sequence>MFAKKLLQKATHHHHHLHHGNLRQEDFDPKILCHLGIPVTASILDVDPMQQFLAIGTLDGRIKVLGGNNIEGLLASPKQSPYKYLKFLRNKGYLVGILNDNDIEVWNLESRSLVCSLQWETNITAFSVISGSLFMVVGDEYGELSILKYAPENEKLVQMPYRISPHIIAEKTGIVIPNDQPIVGILPQPYSSDRLVIAYQYGLIILWDFIEAEVVVFKGDKDLRIKGHLYDSPRKQDADSLDNASENMNEKEISSLCWASSTGSILAVGYIDGDILLWDLRAPSKCNKTGISCNDVIKLQLASSEKRLPVIIMHWCESGVSQNSCGGQLFVYGGCEIGTEEVITVVSMKWSPSMESLKSVSRVDLAVNSAFADMVFLSSPGTPAKGQYDGLFVLTRPGKLQFFDMEFLSSLASQHERKSSVSGVQLPVVVPTTDPQMTSTKLSSHACDGNLSMWLSKITSFGSTLSPGKCTKWPLMGGTQSDVLSADEKLEKKIFIAGYKDGSVRVWDVTKATFSLVSILEGQVHGIENVGSNISVTSLDFCESVMNLAVGSECGVVRVYSLTNGMEESKLHWVTHSERKVYDIPPTKGPQCRAVFSLVNAHVQSLHFSVSGTKLAVGFESNHVAVLDMRSLSVLFLTNSVASSTSPVISAILKTFTDSHDSSKGSKHTRPENTEQSMEEYMFTVTQDSKVNVLDCRTCSNIATRPLHLKKEQRAISIYVLDGSKFMSTSSLQHHEESNKAEQDISPNKGESRGNEHPFSNGEKLMDSMLLLCCENVIRLYHMRSVLQGEDKPICKVKLAQSCCWTSILRKDDKIGLILVYQSGTIEIRLLPSLELLLESSLNSALRWNFRSNMEKLTSSTDHGHICLVNGSEMIFFSLSTGENETRFWESLPLLHDKVIATAADAAISYSVKHKKQVAATGFLGDIVKGLKKESNNTNDTSLSNFLQLEGIFSHPLVPDSSLNTLENKEEQEDEELDIDDIEIDEPILPSATSSNQAKGKTAERERERLFGGPMDTKPKTRTPEEIMAKYRGAEYASAAAERARNKLMERQDKLERIGLRTEELQHEAEDFASMANELVRTMEARKKWWKI</sequence>
<accession>A0AAW1GXG7</accession>
<dbReference type="InterPro" id="IPR042855">
    <property type="entry name" value="V_SNARE_CC"/>
</dbReference>
<proteinExistence type="inferred from homology"/>
<feature type="compositionally biased region" description="Basic and acidic residues" evidence="7">
    <location>
        <begin position="733"/>
        <end position="743"/>
    </location>
</feature>
<dbReference type="GO" id="GO:0005737">
    <property type="term" value="C:cytoplasm"/>
    <property type="evidence" value="ECO:0007669"/>
    <property type="project" value="UniProtKB-SubCell"/>
</dbReference>